<feature type="region of interest" description="Disordered" evidence="15">
    <location>
        <begin position="197"/>
        <end position="216"/>
    </location>
</feature>
<keyword evidence="5" id="KW-0808">Transferase</keyword>
<evidence type="ECO:0000256" key="1">
    <source>
        <dbReference type="ARBA" id="ARBA00000900"/>
    </source>
</evidence>
<comment type="caution">
    <text evidence="18">The sequence shown here is derived from an EMBL/GenBank/DDBJ whole genome shotgun (WGS) entry which is preliminary data.</text>
</comment>
<evidence type="ECO:0000256" key="2">
    <source>
        <dbReference type="ARBA" id="ARBA00004167"/>
    </source>
</evidence>
<feature type="compositionally biased region" description="Low complexity" evidence="15">
    <location>
        <begin position="197"/>
        <end position="209"/>
    </location>
</feature>
<keyword evidence="12 16" id="KW-0472">Membrane</keyword>
<gene>
    <name evidence="18" type="ORF">Ddye_001484</name>
</gene>
<evidence type="ECO:0000256" key="14">
    <source>
        <dbReference type="PROSITE-ProRule" id="PRU00175"/>
    </source>
</evidence>
<dbReference type="CDD" id="cd16461">
    <property type="entry name" value="RING-H2_EL5-like"/>
    <property type="match status" value="1"/>
</dbReference>
<dbReference type="InterPro" id="IPR013083">
    <property type="entry name" value="Znf_RING/FYVE/PHD"/>
</dbReference>
<reference evidence="18" key="1">
    <citation type="journal article" date="2023" name="Plant J.">
        <title>Genome sequences and population genomics provide insights into the demographic history, inbreeding, and mutation load of two 'living fossil' tree species of Dipteronia.</title>
        <authorList>
            <person name="Feng Y."/>
            <person name="Comes H.P."/>
            <person name="Chen J."/>
            <person name="Zhu S."/>
            <person name="Lu R."/>
            <person name="Zhang X."/>
            <person name="Li P."/>
            <person name="Qiu J."/>
            <person name="Olsen K.M."/>
            <person name="Qiu Y."/>
        </authorList>
    </citation>
    <scope>NUCLEOTIDE SEQUENCE</scope>
    <source>
        <strain evidence="18">KIB01</strain>
    </source>
</reference>
<dbReference type="SUPFAM" id="SSF57850">
    <property type="entry name" value="RING/U-box"/>
    <property type="match status" value="1"/>
</dbReference>
<name>A0AAD9XNZ4_9ROSI</name>
<keyword evidence="10" id="KW-0862">Zinc</keyword>
<accession>A0AAD9XNZ4</accession>
<keyword evidence="7" id="KW-0479">Metal-binding</keyword>
<keyword evidence="9" id="KW-0833">Ubl conjugation pathway</keyword>
<evidence type="ECO:0000256" key="12">
    <source>
        <dbReference type="ARBA" id="ARBA00023136"/>
    </source>
</evidence>
<comment type="subcellular location">
    <subcellularLocation>
        <location evidence="2">Membrane</location>
        <topology evidence="2">Single-pass membrane protein</topology>
    </subcellularLocation>
</comment>
<dbReference type="Proteomes" id="UP001280121">
    <property type="component" value="Unassembled WGS sequence"/>
</dbReference>
<dbReference type="PANTHER" id="PTHR46913:SF19">
    <property type="entry name" value="RING-TYPE E3 UBIQUITIN TRANSFERASE"/>
    <property type="match status" value="1"/>
</dbReference>
<keyword evidence="11 16" id="KW-1133">Transmembrane helix</keyword>
<evidence type="ECO:0000256" key="16">
    <source>
        <dbReference type="SAM" id="Phobius"/>
    </source>
</evidence>
<proteinExistence type="inferred from homology"/>
<dbReference type="InterPro" id="IPR044600">
    <property type="entry name" value="ATL1/ATL16-like"/>
</dbReference>
<evidence type="ECO:0000256" key="7">
    <source>
        <dbReference type="ARBA" id="ARBA00022723"/>
    </source>
</evidence>
<dbReference type="PANTHER" id="PTHR46913">
    <property type="entry name" value="RING-H2 FINGER PROTEIN ATL16"/>
    <property type="match status" value="1"/>
</dbReference>
<dbReference type="GO" id="GO:0008270">
    <property type="term" value="F:zinc ion binding"/>
    <property type="evidence" value="ECO:0007669"/>
    <property type="project" value="UniProtKB-KW"/>
</dbReference>
<sequence length="350" mass="39570">MKRQFHHRKLFDDDPFKDCFSDCKSSDDISLCQHNCYYSHYQIPPPPPHHNSSKPGKFVIISVTIIASAFLAVCFYAIYVKLYLGSRRRRSRSDPQTINQTHDDFLDQDHVPTVDHHIWYIHTVGLQPSVISSITVCNYKSGDGLVEGTECSVCLSEFQEDETLRLLPKCNHAFHIPCIDTWLRSHTNCPMCRAPIIKNSASSPSNSDNSDSRIESGDAQIEVFEENGETESRLGDDQDFEEEMVENRRKRSENSSDQMDDDDELQPMRRSVSLDFLSASKISEALANTDSNTHLAEETDPDSRIEIVGKRVGRNDSLARFVATSSIRRTLSCSGKLLLSKSTGRGRDSN</sequence>
<dbReference type="SMART" id="SM01197">
    <property type="entry name" value="FANCL_C"/>
    <property type="match status" value="1"/>
</dbReference>
<dbReference type="AlphaFoldDB" id="A0AAD9XNZ4"/>
<feature type="transmembrane region" description="Helical" evidence="16">
    <location>
        <begin position="58"/>
        <end position="84"/>
    </location>
</feature>
<keyword evidence="6 16" id="KW-0812">Transmembrane</keyword>
<evidence type="ECO:0000256" key="13">
    <source>
        <dbReference type="ARBA" id="ARBA00024209"/>
    </source>
</evidence>
<keyword evidence="19" id="KW-1185">Reference proteome</keyword>
<evidence type="ECO:0000256" key="8">
    <source>
        <dbReference type="ARBA" id="ARBA00022771"/>
    </source>
</evidence>
<dbReference type="PROSITE" id="PS50089">
    <property type="entry name" value="ZF_RING_2"/>
    <property type="match status" value="1"/>
</dbReference>
<dbReference type="FunFam" id="3.30.40.10:FF:000233">
    <property type="entry name" value="RING-H2 finger protein ATL54"/>
    <property type="match status" value="1"/>
</dbReference>
<evidence type="ECO:0000256" key="5">
    <source>
        <dbReference type="ARBA" id="ARBA00022679"/>
    </source>
</evidence>
<evidence type="ECO:0000256" key="15">
    <source>
        <dbReference type="SAM" id="MobiDB-lite"/>
    </source>
</evidence>
<dbReference type="Pfam" id="PF13639">
    <property type="entry name" value="zf-RING_2"/>
    <property type="match status" value="1"/>
</dbReference>
<comment type="pathway">
    <text evidence="3">Protein modification; protein ubiquitination.</text>
</comment>
<evidence type="ECO:0000313" key="18">
    <source>
        <dbReference type="EMBL" id="KAK2662910.1"/>
    </source>
</evidence>
<evidence type="ECO:0000256" key="4">
    <source>
        <dbReference type="ARBA" id="ARBA00012483"/>
    </source>
</evidence>
<dbReference type="GO" id="GO:0016020">
    <property type="term" value="C:membrane"/>
    <property type="evidence" value="ECO:0007669"/>
    <property type="project" value="UniProtKB-SubCell"/>
</dbReference>
<dbReference type="GO" id="GO:0016567">
    <property type="term" value="P:protein ubiquitination"/>
    <property type="evidence" value="ECO:0007669"/>
    <property type="project" value="InterPro"/>
</dbReference>
<comment type="similarity">
    <text evidence="13">Belongs to the RING-type zinc finger family. ATL subfamily.</text>
</comment>
<evidence type="ECO:0000256" key="3">
    <source>
        <dbReference type="ARBA" id="ARBA00004906"/>
    </source>
</evidence>
<comment type="catalytic activity">
    <reaction evidence="1">
        <text>S-ubiquitinyl-[E2 ubiquitin-conjugating enzyme]-L-cysteine + [acceptor protein]-L-lysine = [E2 ubiquitin-conjugating enzyme]-L-cysteine + N(6)-ubiquitinyl-[acceptor protein]-L-lysine.</text>
        <dbReference type="EC" id="2.3.2.27"/>
    </reaction>
</comment>
<evidence type="ECO:0000313" key="19">
    <source>
        <dbReference type="Proteomes" id="UP001280121"/>
    </source>
</evidence>
<dbReference type="EC" id="2.3.2.27" evidence="4"/>
<dbReference type="Gene3D" id="3.30.40.10">
    <property type="entry name" value="Zinc/RING finger domain, C3HC4 (zinc finger)"/>
    <property type="match status" value="1"/>
</dbReference>
<evidence type="ECO:0000259" key="17">
    <source>
        <dbReference type="PROSITE" id="PS50089"/>
    </source>
</evidence>
<organism evidence="18 19">
    <name type="scientific">Dipteronia dyeriana</name>
    <dbReference type="NCBI Taxonomy" id="168575"/>
    <lineage>
        <taxon>Eukaryota</taxon>
        <taxon>Viridiplantae</taxon>
        <taxon>Streptophyta</taxon>
        <taxon>Embryophyta</taxon>
        <taxon>Tracheophyta</taxon>
        <taxon>Spermatophyta</taxon>
        <taxon>Magnoliopsida</taxon>
        <taxon>eudicotyledons</taxon>
        <taxon>Gunneridae</taxon>
        <taxon>Pentapetalae</taxon>
        <taxon>rosids</taxon>
        <taxon>malvids</taxon>
        <taxon>Sapindales</taxon>
        <taxon>Sapindaceae</taxon>
        <taxon>Hippocastanoideae</taxon>
        <taxon>Acereae</taxon>
        <taxon>Dipteronia</taxon>
    </lineage>
</organism>
<evidence type="ECO:0000256" key="10">
    <source>
        <dbReference type="ARBA" id="ARBA00022833"/>
    </source>
</evidence>
<dbReference type="InterPro" id="IPR001841">
    <property type="entry name" value="Znf_RING"/>
</dbReference>
<evidence type="ECO:0000256" key="9">
    <source>
        <dbReference type="ARBA" id="ARBA00022786"/>
    </source>
</evidence>
<dbReference type="GO" id="GO:0061630">
    <property type="term" value="F:ubiquitin protein ligase activity"/>
    <property type="evidence" value="ECO:0007669"/>
    <property type="project" value="UniProtKB-EC"/>
</dbReference>
<evidence type="ECO:0000256" key="11">
    <source>
        <dbReference type="ARBA" id="ARBA00022989"/>
    </source>
</evidence>
<feature type="region of interest" description="Disordered" evidence="15">
    <location>
        <begin position="227"/>
        <end position="267"/>
    </location>
</feature>
<dbReference type="SMART" id="SM00184">
    <property type="entry name" value="RING"/>
    <property type="match status" value="1"/>
</dbReference>
<protein>
    <recommendedName>
        <fullName evidence="4">RING-type E3 ubiquitin transferase</fullName>
        <ecNumber evidence="4">2.3.2.27</ecNumber>
    </recommendedName>
</protein>
<evidence type="ECO:0000256" key="6">
    <source>
        <dbReference type="ARBA" id="ARBA00022692"/>
    </source>
</evidence>
<dbReference type="EMBL" id="JANJYI010000001">
    <property type="protein sequence ID" value="KAK2662910.1"/>
    <property type="molecule type" value="Genomic_DNA"/>
</dbReference>
<feature type="domain" description="RING-type" evidence="17">
    <location>
        <begin position="151"/>
        <end position="193"/>
    </location>
</feature>
<keyword evidence="8 14" id="KW-0863">Zinc-finger</keyword>